<dbReference type="PROSITE" id="PS50931">
    <property type="entry name" value="HTH_LYSR"/>
    <property type="match status" value="1"/>
</dbReference>
<dbReference type="GO" id="GO:0000976">
    <property type="term" value="F:transcription cis-regulatory region binding"/>
    <property type="evidence" value="ECO:0007669"/>
    <property type="project" value="TreeGrafter"/>
</dbReference>
<dbReference type="Pfam" id="PF03466">
    <property type="entry name" value="LysR_substrate"/>
    <property type="match status" value="1"/>
</dbReference>
<evidence type="ECO:0000313" key="7">
    <source>
        <dbReference type="Proteomes" id="UP001280897"/>
    </source>
</evidence>
<dbReference type="Proteomes" id="UP001280897">
    <property type="component" value="Unassembled WGS sequence"/>
</dbReference>
<evidence type="ECO:0000256" key="2">
    <source>
        <dbReference type="ARBA" id="ARBA00023015"/>
    </source>
</evidence>
<dbReference type="Gene3D" id="1.10.10.10">
    <property type="entry name" value="Winged helix-like DNA-binding domain superfamily/Winged helix DNA-binding domain"/>
    <property type="match status" value="1"/>
</dbReference>
<dbReference type="GO" id="GO:0003700">
    <property type="term" value="F:DNA-binding transcription factor activity"/>
    <property type="evidence" value="ECO:0007669"/>
    <property type="project" value="InterPro"/>
</dbReference>
<evidence type="ECO:0000256" key="1">
    <source>
        <dbReference type="ARBA" id="ARBA00009437"/>
    </source>
</evidence>
<organism evidence="6 7">
    <name type="scientific">Pediococcus acidilactici</name>
    <dbReference type="NCBI Taxonomy" id="1254"/>
    <lineage>
        <taxon>Bacteria</taxon>
        <taxon>Bacillati</taxon>
        <taxon>Bacillota</taxon>
        <taxon>Bacilli</taxon>
        <taxon>Lactobacillales</taxon>
        <taxon>Lactobacillaceae</taxon>
        <taxon>Pediococcus</taxon>
        <taxon>Pediococcus acidilactici group</taxon>
    </lineage>
</organism>
<evidence type="ECO:0000313" key="6">
    <source>
        <dbReference type="EMBL" id="MDV2621291.1"/>
    </source>
</evidence>
<keyword evidence="4" id="KW-0804">Transcription</keyword>
<reference evidence="6" key="1">
    <citation type="journal article" date="2023" name="PeerJ">
        <title>Selection and evaluation of lactic acid bacteria from chicken feces in Thailand as potential probiotics.</title>
        <authorList>
            <person name="Khurajog B."/>
            <person name="Disastra Y."/>
            <person name="Lawwyne L.D."/>
            <person name="Sirichokchatchawan W."/>
            <person name="Niyomtham W."/>
            <person name="Yindee J."/>
            <person name="Hampson D.J."/>
            <person name="Prapasarakul N."/>
        </authorList>
    </citation>
    <scope>NUCLEOTIDE SEQUENCE</scope>
    <source>
        <strain evidence="6">BF9</strain>
    </source>
</reference>
<proteinExistence type="inferred from homology"/>
<keyword evidence="2" id="KW-0805">Transcription regulation</keyword>
<evidence type="ECO:0000256" key="3">
    <source>
        <dbReference type="ARBA" id="ARBA00023125"/>
    </source>
</evidence>
<dbReference type="SUPFAM" id="SSF46785">
    <property type="entry name" value="Winged helix' DNA-binding domain"/>
    <property type="match status" value="1"/>
</dbReference>
<sequence length="284" mass="31960">MIDNRYATFALLSKNKSYTKTAKELFITQPAVSQQVKSLENELQLKLVEYRHPHLSVTPAGQVLARFIETTQHQENQLVQRLQHPAKATTLRVGVTHSVSIFMAPQLLRKWHDRYTHIQCTVANTRTILSQIDTGKLNIGILEGNFDKSLYSSQTITTEDFVAVTRASSPLAQRSSLTLTDLLDEPLLLRENGSGTRKVFEDWASAFNVKKDDFAQVIEFGSSGGIVNLLQSLGVSFMYRSLVNPQLADQSLVTLPIKGLDISRPIAMVYAKNSFFENEYRQLL</sequence>
<comment type="caution">
    <text evidence="6">The sequence shown here is derived from an EMBL/GenBank/DDBJ whole genome shotgun (WGS) entry which is preliminary data.</text>
</comment>
<dbReference type="InterPro" id="IPR036388">
    <property type="entry name" value="WH-like_DNA-bd_sf"/>
</dbReference>
<name>A0AAP3U443_PEDAC</name>
<dbReference type="AlphaFoldDB" id="A0AAP3U443"/>
<evidence type="ECO:0000259" key="5">
    <source>
        <dbReference type="PROSITE" id="PS50931"/>
    </source>
</evidence>
<dbReference type="EMBL" id="JAWJAV010000003">
    <property type="protein sequence ID" value="MDV2621291.1"/>
    <property type="molecule type" value="Genomic_DNA"/>
</dbReference>
<dbReference type="Pfam" id="PF00126">
    <property type="entry name" value="HTH_1"/>
    <property type="match status" value="1"/>
</dbReference>
<dbReference type="GeneID" id="57365159"/>
<comment type="similarity">
    <text evidence="1">Belongs to the LysR transcriptional regulatory family.</text>
</comment>
<dbReference type="InterPro" id="IPR000847">
    <property type="entry name" value="LysR_HTH_N"/>
</dbReference>
<gene>
    <name evidence="6" type="ORF">R0G89_06040</name>
</gene>
<dbReference type="SUPFAM" id="SSF53850">
    <property type="entry name" value="Periplasmic binding protein-like II"/>
    <property type="match status" value="1"/>
</dbReference>
<feature type="domain" description="HTH lysR-type" evidence="5">
    <location>
        <begin position="1"/>
        <end position="58"/>
    </location>
</feature>
<dbReference type="RefSeq" id="WP_070366631.1">
    <property type="nucleotide sequence ID" value="NZ_CP015206.1"/>
</dbReference>
<dbReference type="InterPro" id="IPR036390">
    <property type="entry name" value="WH_DNA-bd_sf"/>
</dbReference>
<dbReference type="Gene3D" id="3.40.190.10">
    <property type="entry name" value="Periplasmic binding protein-like II"/>
    <property type="match status" value="2"/>
</dbReference>
<dbReference type="InterPro" id="IPR005119">
    <property type="entry name" value="LysR_subst-bd"/>
</dbReference>
<dbReference type="PANTHER" id="PTHR30126">
    <property type="entry name" value="HTH-TYPE TRANSCRIPTIONAL REGULATOR"/>
    <property type="match status" value="1"/>
</dbReference>
<dbReference type="PANTHER" id="PTHR30126:SF39">
    <property type="entry name" value="HTH-TYPE TRANSCRIPTIONAL REGULATOR CYSL"/>
    <property type="match status" value="1"/>
</dbReference>
<reference evidence="6" key="2">
    <citation type="submission" date="2023-10" db="EMBL/GenBank/DDBJ databases">
        <authorList>
            <person name="Khurajog B."/>
        </authorList>
    </citation>
    <scope>NUCLEOTIDE SEQUENCE</scope>
    <source>
        <strain evidence="6">BF9</strain>
    </source>
</reference>
<protein>
    <submittedName>
        <fullName evidence="6">LysR family transcriptional regulator</fullName>
    </submittedName>
</protein>
<dbReference type="KEGG" id="paci:A4V11_08315"/>
<accession>A0AAP3U443</accession>
<evidence type="ECO:0000256" key="4">
    <source>
        <dbReference type="ARBA" id="ARBA00023163"/>
    </source>
</evidence>
<dbReference type="PRINTS" id="PR00039">
    <property type="entry name" value="HTHLYSR"/>
</dbReference>
<keyword evidence="3" id="KW-0238">DNA-binding</keyword>